<reference evidence="11 12" key="1">
    <citation type="submission" date="2016-05" db="EMBL/GenBank/DDBJ databases">
        <title>Nuclear genome of Blastocystis sp. subtype 1 NandII.</title>
        <authorList>
            <person name="Gentekaki E."/>
            <person name="Curtis B."/>
            <person name="Stairs C."/>
            <person name="Eme L."/>
            <person name="Herman E."/>
            <person name="Klimes V."/>
            <person name="Arias M.C."/>
            <person name="Elias M."/>
            <person name="Hilliou F."/>
            <person name="Klute M."/>
            <person name="Malik S.-B."/>
            <person name="Pightling A."/>
            <person name="Rachubinski R."/>
            <person name="Salas D."/>
            <person name="Schlacht A."/>
            <person name="Suga H."/>
            <person name="Archibald J."/>
            <person name="Ball S.G."/>
            <person name="Clark G."/>
            <person name="Dacks J."/>
            <person name="Van Der Giezen M."/>
            <person name="Tsaousis A."/>
            <person name="Roger A."/>
        </authorList>
    </citation>
    <scope>NUCLEOTIDE SEQUENCE [LARGE SCALE GENOMIC DNA]</scope>
    <source>
        <strain evidence="12">ATCC 50177 / NandII</strain>
        <strain evidence="11">NandII</strain>
    </source>
</reference>
<evidence type="ECO:0000256" key="2">
    <source>
        <dbReference type="ARBA" id="ARBA00007203"/>
    </source>
</evidence>
<keyword evidence="6 7" id="KW-0539">Nucleus</keyword>
<dbReference type="STRING" id="478820.A0A196SC00"/>
<dbReference type="PANTHER" id="PTHR12942:SF2">
    <property type="entry name" value="PRE-MRNA-SPLICING FACTOR SLU7"/>
    <property type="match status" value="1"/>
</dbReference>
<comment type="subcellular location">
    <subcellularLocation>
        <location evidence="1 7">Nucleus</location>
    </subcellularLocation>
</comment>
<accession>A0A196SC00</accession>
<comment type="subunit">
    <text evidence="7">Associated with the spliceosome.</text>
</comment>
<dbReference type="GO" id="GO:0051536">
    <property type="term" value="F:iron-sulfur cluster binding"/>
    <property type="evidence" value="ECO:0007669"/>
    <property type="project" value="InterPro"/>
</dbReference>
<dbReference type="Gene3D" id="3.10.20.30">
    <property type="match status" value="1"/>
</dbReference>
<dbReference type="Pfam" id="PF11708">
    <property type="entry name" value="Slu7"/>
    <property type="match status" value="1"/>
</dbReference>
<dbReference type="GO" id="GO:0000398">
    <property type="term" value="P:mRNA splicing, via spliceosome"/>
    <property type="evidence" value="ECO:0007669"/>
    <property type="project" value="UniProtKB-UniRule"/>
</dbReference>
<dbReference type="GO" id="GO:0030628">
    <property type="term" value="F:pre-mRNA 3'-splice site binding"/>
    <property type="evidence" value="ECO:0007669"/>
    <property type="project" value="UniProtKB-UniRule"/>
</dbReference>
<evidence type="ECO:0000313" key="12">
    <source>
        <dbReference type="Proteomes" id="UP000078348"/>
    </source>
</evidence>
<dbReference type="EMBL" id="LXWW01000374">
    <property type="protein sequence ID" value="OAO13534.1"/>
    <property type="molecule type" value="Genomic_DNA"/>
</dbReference>
<evidence type="ECO:0000313" key="11">
    <source>
        <dbReference type="EMBL" id="OAO13534.1"/>
    </source>
</evidence>
<feature type="domain" description="Pre-mRNA-splicing factor SLU7" evidence="9">
    <location>
        <begin position="124"/>
        <end position="411"/>
    </location>
</feature>
<feature type="compositionally biased region" description="Polar residues" evidence="8">
    <location>
        <begin position="13"/>
        <end position="22"/>
    </location>
</feature>
<dbReference type="Proteomes" id="UP000078348">
    <property type="component" value="Unassembled WGS sequence"/>
</dbReference>
<keyword evidence="4 7" id="KW-0747">Spliceosome</keyword>
<evidence type="ECO:0000256" key="5">
    <source>
        <dbReference type="ARBA" id="ARBA00023187"/>
    </source>
</evidence>
<evidence type="ECO:0000313" key="10">
    <source>
        <dbReference type="EMBL" id="OAO12409.1"/>
    </source>
</evidence>
<dbReference type="PANTHER" id="PTHR12942">
    <property type="entry name" value="STEP II SPLICING FACTOR SLU7"/>
    <property type="match status" value="1"/>
</dbReference>
<evidence type="ECO:0000259" key="9">
    <source>
        <dbReference type="Pfam" id="PF11708"/>
    </source>
</evidence>
<protein>
    <recommendedName>
        <fullName evidence="7">Pre-mRNA-splicing factor SLU7</fullName>
    </recommendedName>
</protein>
<gene>
    <name evidence="11" type="ORF">AV274_4801</name>
    <name evidence="10" type="ORF">AV274_5876</name>
</gene>
<name>A0A196SC00_BLAHN</name>
<dbReference type="OrthoDB" id="249612at2759"/>
<evidence type="ECO:0000256" key="1">
    <source>
        <dbReference type="ARBA" id="ARBA00004123"/>
    </source>
</evidence>
<organism evidence="11 12">
    <name type="scientific">Blastocystis sp. subtype 1 (strain ATCC 50177 / NandII)</name>
    <dbReference type="NCBI Taxonomy" id="478820"/>
    <lineage>
        <taxon>Eukaryota</taxon>
        <taxon>Sar</taxon>
        <taxon>Stramenopiles</taxon>
        <taxon>Bigyra</taxon>
        <taxon>Opalozoa</taxon>
        <taxon>Opalinata</taxon>
        <taxon>Blastocystidae</taxon>
        <taxon>Blastocystis</taxon>
    </lineage>
</organism>
<evidence type="ECO:0000256" key="3">
    <source>
        <dbReference type="ARBA" id="ARBA00022664"/>
    </source>
</evidence>
<evidence type="ECO:0000256" key="8">
    <source>
        <dbReference type="SAM" id="MobiDB-lite"/>
    </source>
</evidence>
<dbReference type="SUPFAM" id="SSF54292">
    <property type="entry name" value="2Fe-2S ferredoxin-like"/>
    <property type="match status" value="1"/>
</dbReference>
<feature type="region of interest" description="Disordered" evidence="8">
    <location>
        <begin position="1"/>
        <end position="22"/>
    </location>
</feature>
<comment type="similarity">
    <text evidence="2 7">Belongs to the SLU7 family.</text>
</comment>
<evidence type="ECO:0000256" key="7">
    <source>
        <dbReference type="RuleBase" id="RU367071"/>
    </source>
</evidence>
<keyword evidence="12" id="KW-1185">Reference proteome</keyword>
<dbReference type="InterPro" id="IPR039974">
    <property type="entry name" value="Splicing_factor_SLU7"/>
</dbReference>
<dbReference type="InterPro" id="IPR012675">
    <property type="entry name" value="Beta-grasp_dom_sf"/>
</dbReference>
<dbReference type="InterPro" id="IPR036010">
    <property type="entry name" value="2Fe-2S_ferredoxin-like_sf"/>
</dbReference>
<dbReference type="AlphaFoldDB" id="A0A196SC00"/>
<dbReference type="InterPro" id="IPR021715">
    <property type="entry name" value="Slu7_dom"/>
</dbReference>
<keyword evidence="3 7" id="KW-0507">mRNA processing</keyword>
<comment type="function">
    <text evidence="7">Involved in pre-mRNA splicing.</text>
</comment>
<evidence type="ECO:0000256" key="4">
    <source>
        <dbReference type="ARBA" id="ARBA00022728"/>
    </source>
</evidence>
<evidence type="ECO:0000256" key="6">
    <source>
        <dbReference type="ARBA" id="ARBA00023242"/>
    </source>
</evidence>
<keyword evidence="5 7" id="KW-0508">mRNA splicing</keyword>
<comment type="caution">
    <text evidence="11">The sequence shown here is derived from an EMBL/GenBank/DDBJ whole genome shotgun (WGS) entry which is preliminary data.</text>
</comment>
<dbReference type="EMBL" id="LXWW01000544">
    <property type="protein sequence ID" value="OAO12409.1"/>
    <property type="molecule type" value="Genomic_DNA"/>
</dbReference>
<sequence>MQGSNSNKKENETPNPVVSPTGGQIAYIPKYMAQAPWYTDQGNNDQLHHQRKDETGSQLDGIDAHYERGKFVGQATKYRKGACRNCGSMTHTEKDCFYPPRKRGAWKTNSDIKPDEYINKELNLSYEGKRDYWKGYDATAVTARQQLIMNLVDKEKARLHAEELNAKFRTEPDPDHKRYYNTTLTKEQKDREKLVEDGEQLDVHISDSDSDSSDDVDIDLNKVDSSKKRVEYDKRIKTSVRDMRIREDTAYYLKDLNNVAADDDIRGTLLKAPHPEKLGKNADGSQQVGDNFVRASDELEDFKQAQLFAWEASTKGSHVHLEAQPTAAALLRKQVEERKRQLEEMRRKKLEQRYGVTLEKEQKAESGVMESERYVEYDRQGNVVRGLPEAIPKSKYEEDVYPGNHTSVWGSWYNREEGKWGYACCHLCVKNAYCLAISITAKTIREDGDVQYIDVDADPSKTLLDTLKEKTKIQYHCGGKGVCGQCVIGLPKDVYMRLPRPSDDEMTAIQVNLEPPQYGRLACQLKPTPIFSGRTIEVFIPFE</sequence>
<dbReference type="GO" id="GO:0005681">
    <property type="term" value="C:spliceosomal complex"/>
    <property type="evidence" value="ECO:0007669"/>
    <property type="project" value="UniProtKB-UniRule"/>
</dbReference>
<proteinExistence type="inferred from homology"/>